<evidence type="ECO:0000313" key="3">
    <source>
        <dbReference type="Proteomes" id="UP001165498"/>
    </source>
</evidence>
<evidence type="ECO:0000256" key="1">
    <source>
        <dbReference type="SAM" id="SignalP"/>
    </source>
</evidence>
<dbReference type="Proteomes" id="UP001165498">
    <property type="component" value="Unassembled WGS sequence"/>
</dbReference>
<proteinExistence type="predicted"/>
<dbReference type="PROSITE" id="PS51318">
    <property type="entry name" value="TAT"/>
    <property type="match status" value="1"/>
</dbReference>
<comment type="caution">
    <text evidence="2">The sequence shown here is derived from an EMBL/GenBank/DDBJ whole genome shotgun (WGS) entry which is preliminary data.</text>
</comment>
<evidence type="ECO:0008006" key="4">
    <source>
        <dbReference type="Google" id="ProtNLM"/>
    </source>
</evidence>
<dbReference type="InterPro" id="IPR032710">
    <property type="entry name" value="NTF2-like_dom_sf"/>
</dbReference>
<dbReference type="SUPFAM" id="SSF54427">
    <property type="entry name" value="NTF2-like"/>
    <property type="match status" value="1"/>
</dbReference>
<keyword evidence="1" id="KW-0732">Signal</keyword>
<dbReference type="EMBL" id="JANFQO010000005">
    <property type="protein sequence ID" value="MCQ4164522.1"/>
    <property type="molecule type" value="Genomic_DNA"/>
</dbReference>
<accession>A0ABT1QQI3</accession>
<feature type="chain" id="PRO_5045763741" description="Nuclear transport factor 2 family protein" evidence="1">
    <location>
        <begin position="26"/>
        <end position="175"/>
    </location>
</feature>
<dbReference type="Gene3D" id="3.10.450.50">
    <property type="match status" value="1"/>
</dbReference>
<evidence type="ECO:0000313" key="2">
    <source>
        <dbReference type="EMBL" id="MCQ4164522.1"/>
    </source>
</evidence>
<name>A0ABT1QQI3_9GAMM</name>
<keyword evidence="3" id="KW-1185">Reference proteome</keyword>
<gene>
    <name evidence="2" type="ORF">NM961_07345</name>
</gene>
<reference evidence="2" key="1">
    <citation type="submission" date="2022-07" db="EMBL/GenBank/DDBJ databases">
        <title>Tahibacter sp., a new gammaproteobacterium isolated from the silt sample collected at pig farm.</title>
        <authorList>
            <person name="Chen H."/>
        </authorList>
    </citation>
    <scope>NUCLEOTIDE SEQUENCE</scope>
    <source>
        <strain evidence="2">P2K</strain>
    </source>
</reference>
<organism evidence="2 3">
    <name type="scientific">Tahibacter harae</name>
    <dbReference type="NCBI Taxonomy" id="2963937"/>
    <lineage>
        <taxon>Bacteria</taxon>
        <taxon>Pseudomonadati</taxon>
        <taxon>Pseudomonadota</taxon>
        <taxon>Gammaproteobacteria</taxon>
        <taxon>Lysobacterales</taxon>
        <taxon>Rhodanobacteraceae</taxon>
        <taxon>Tahibacter</taxon>
    </lineage>
</organism>
<feature type="signal peptide" evidence="1">
    <location>
        <begin position="1"/>
        <end position="25"/>
    </location>
</feature>
<protein>
    <recommendedName>
        <fullName evidence="4">Nuclear transport factor 2 family protein</fullName>
    </recommendedName>
</protein>
<dbReference type="RefSeq" id="WP_255913292.1">
    <property type="nucleotide sequence ID" value="NZ_JANFQO010000005.1"/>
</dbReference>
<sequence>MTASAHALRRFLLAFVALASAAAAAEPATPEAAVSALWRALSHGPGEGADKAALEALFDPSAQVYGVAEKDGRLVLVRRSAAEFIARQAQPSPRPFLEREVHRETRRYGAFAEVFATVESRTADPDGAADFTGINSVHLYQQEGRWRIVGLYYHLERAGQPIPAQWRGAAAAADS</sequence>
<dbReference type="InterPro" id="IPR006311">
    <property type="entry name" value="TAT_signal"/>
</dbReference>